<dbReference type="Gene3D" id="2.130.10.10">
    <property type="entry name" value="YVTN repeat-like/Quinoprotein amine dehydrogenase"/>
    <property type="match status" value="1"/>
</dbReference>
<dbReference type="InterPro" id="IPR045142">
    <property type="entry name" value="BCAS3-like"/>
</dbReference>
<feature type="region of interest" description="Disordered" evidence="1">
    <location>
        <begin position="778"/>
        <end position="811"/>
    </location>
</feature>
<dbReference type="PANTHER" id="PTHR13268:SF0">
    <property type="entry name" value="BCAS3 MICROTUBULE ASSOCIATED CELL MIGRATION FACTOR"/>
    <property type="match status" value="1"/>
</dbReference>
<feature type="domain" description="BCAS3 WD40" evidence="2">
    <location>
        <begin position="546"/>
        <end position="676"/>
    </location>
</feature>
<sequence>MSPRSNDNNASSTEQKKKNDSSPLVHLESPHTLAASSVIPAPSAIATPAPASAPAPTTASAKSQIAASPLVVHDASLASNPRVFVASTSKPTSAIDTVTATISALSQHANRGISNLIAAGHIAPNPASPPLAASADQSTPLRSNGSISPIYDAFHNAGSPPDPVRIEAAILHAHQSEQPARALPPNVLWSRWDRLPLKTNPLKWAPLLVYYFDDGTLQALLVQDRRISELLCLPHAAESLHGQSPPSIRSAARILTALVRHPVADMSDPQLLLVLQEPDQSTSLLAYSLAAHQVQASVHLQHRSTHAHNMANNVDAPRKDLWPAVESQCNERFLVLSFAAPASIHVLSTSTLEYLHSPILDISAATVERPSPISLSHRLLAFACTASDDLSPIHSDTRKISKASYHDPSQTFAAAGQGDASGRVGEMRDNLFETSAHVGDAARRIRGGVMSGVRTLGEWGSSYWPQAGSPPTTAAFSPPQFSLLSQSAPYTARSPRAASSNSISPMLLAADNGRSAKRLSAGAATATLPKAEKATNASHSPNAVQAGSIRVVDLGSDARTICTFSPSSNAVALISFSPCGRLILTADVLGHAFHIFELPFLGKFGNAGSASPSAVLHRYKLMRGITTADVVHAQWSPDAQWVTVGTRSGTVHVYAINSFGGAPFIDNHVQHKVRNAQVFQPLSVSLTSFSRSSRPPPPLQHGALAKPANGAGGQISSLTAAPAQIGSAPPSFLLISRGTRAADIEGEASTPFELFTNDPGRVSVTLHAARCWSTQTRASSASISNEEAHATGPESKQQRFLTATSPRPSGLSQMMRKAGEGLLHGQQVPRLQVECACIAVWNQMAPEPGAVTKQSVDALSDQTSTACSPVRSEMSLLLKPMASVAKAEIETYSQSPTILPASIILSRQTFFHARLRVNEPSLGQVGSEESMRCVQRRGSRPIQVRKTARLVSREPSSEDPSSFDDSLAGALNQMSFDPEKLPPRSATAHIPSFPQGQRGRSSGWTTGSSIPIRIVAGGLGGIYRAGKELGRGVEMARLRTSGASATVPPDGTTGYSRTAASISFDGVDDVDLLGEDVESTRASHRHYRMSNGIGSQPDHGSTRSDTFSLLSALRNDGPSRSSQSSSAETPSTRFSEAEDPTTDGLEANECEWDAIEASRSPIAPEAPIFGIADDVQRGRQEDKEFKDASARHGGISLDDDFSVGMLEEDSEGATTTHSRSSLVPVQGFKSKGRTPKELVYALPAGASTRSSLLSQSSGLTTTLDGRVEGKVIQQSPRNSSPSTSDGGDSGSHTSTGSGMLCEGSKEMHTTDSSPMSIFAELEEGSLKGNESELLQVPAAAKSETTSDGGKKKKKKGGR</sequence>
<feature type="region of interest" description="Disordered" evidence="1">
    <location>
        <begin position="1209"/>
        <end position="1229"/>
    </location>
</feature>
<dbReference type="InterPro" id="IPR036322">
    <property type="entry name" value="WD40_repeat_dom_sf"/>
</dbReference>
<comment type="caution">
    <text evidence="3">The sequence shown here is derived from an EMBL/GenBank/DDBJ whole genome shotgun (WGS) entry which is preliminary data.</text>
</comment>
<feature type="compositionally biased region" description="Polar residues" evidence="1">
    <location>
        <begin position="794"/>
        <end position="811"/>
    </location>
</feature>
<feature type="compositionally biased region" description="Low complexity" evidence="1">
    <location>
        <begin position="1250"/>
        <end position="1263"/>
    </location>
</feature>
<proteinExistence type="predicted"/>
<protein>
    <recommendedName>
        <fullName evidence="2">BCAS3 WD40 domain-containing protein</fullName>
    </recommendedName>
</protein>
<accession>A0AAJ5C626</accession>
<evidence type="ECO:0000259" key="2">
    <source>
        <dbReference type="Pfam" id="PF21034"/>
    </source>
</evidence>
<reference evidence="3" key="1">
    <citation type="submission" date="2023-10" db="EMBL/GenBank/DDBJ databases">
        <authorList>
            <person name="Guldener U."/>
        </authorList>
    </citation>
    <scope>NUCLEOTIDE SEQUENCE</scope>
    <source>
        <strain evidence="3">Mp4</strain>
    </source>
</reference>
<keyword evidence="4" id="KW-1185">Reference proteome</keyword>
<evidence type="ECO:0000256" key="1">
    <source>
        <dbReference type="SAM" id="MobiDB-lite"/>
    </source>
</evidence>
<dbReference type="Pfam" id="PF21034">
    <property type="entry name" value="BCAS3_WD40"/>
    <property type="match status" value="1"/>
</dbReference>
<dbReference type="GO" id="GO:0042594">
    <property type="term" value="P:response to starvation"/>
    <property type="evidence" value="ECO:0007669"/>
    <property type="project" value="TreeGrafter"/>
</dbReference>
<feature type="region of interest" description="Disordered" evidence="1">
    <location>
        <begin position="948"/>
        <end position="968"/>
    </location>
</feature>
<dbReference type="GO" id="GO:0005737">
    <property type="term" value="C:cytoplasm"/>
    <property type="evidence" value="ECO:0007669"/>
    <property type="project" value="TreeGrafter"/>
</dbReference>
<dbReference type="Proteomes" id="UP001294444">
    <property type="component" value="Unassembled WGS sequence"/>
</dbReference>
<dbReference type="PANTHER" id="PTHR13268">
    <property type="entry name" value="BREAST CARCINOMA AMPLIFIED SEQUENCE 3"/>
    <property type="match status" value="1"/>
</dbReference>
<feature type="region of interest" description="Disordered" evidence="1">
    <location>
        <begin position="1"/>
        <end position="33"/>
    </location>
</feature>
<dbReference type="GO" id="GO:0006914">
    <property type="term" value="P:autophagy"/>
    <property type="evidence" value="ECO:0007669"/>
    <property type="project" value="InterPro"/>
</dbReference>
<dbReference type="InterPro" id="IPR015943">
    <property type="entry name" value="WD40/YVTN_repeat-like_dom_sf"/>
</dbReference>
<feature type="compositionally biased region" description="Low complexity" evidence="1">
    <location>
        <begin position="1279"/>
        <end position="1298"/>
    </location>
</feature>
<dbReference type="InterPro" id="IPR048382">
    <property type="entry name" value="BCAS3_WD40"/>
</dbReference>
<evidence type="ECO:0000313" key="4">
    <source>
        <dbReference type="Proteomes" id="UP001294444"/>
    </source>
</evidence>
<evidence type="ECO:0000313" key="3">
    <source>
        <dbReference type="EMBL" id="SNX85109.1"/>
    </source>
</evidence>
<feature type="compositionally biased region" description="Polar residues" evidence="1">
    <location>
        <begin position="1212"/>
        <end position="1223"/>
    </location>
</feature>
<feature type="compositionally biased region" description="Polar residues" evidence="1">
    <location>
        <begin position="1"/>
        <end position="13"/>
    </location>
</feature>
<feature type="region of interest" description="Disordered" evidence="1">
    <location>
        <begin position="690"/>
        <end position="711"/>
    </location>
</feature>
<dbReference type="EMBL" id="OAPG01000008">
    <property type="protein sequence ID" value="SNX85109.1"/>
    <property type="molecule type" value="Genomic_DNA"/>
</dbReference>
<gene>
    <name evidence="3" type="ORF">MEPE_03818</name>
</gene>
<dbReference type="SUPFAM" id="SSF50978">
    <property type="entry name" value="WD40 repeat-like"/>
    <property type="match status" value="1"/>
</dbReference>
<organism evidence="3 4">
    <name type="scientific">Melanopsichium pennsylvanicum</name>
    <dbReference type="NCBI Taxonomy" id="63383"/>
    <lineage>
        <taxon>Eukaryota</taxon>
        <taxon>Fungi</taxon>
        <taxon>Dikarya</taxon>
        <taxon>Basidiomycota</taxon>
        <taxon>Ustilaginomycotina</taxon>
        <taxon>Ustilaginomycetes</taxon>
        <taxon>Ustilaginales</taxon>
        <taxon>Ustilaginaceae</taxon>
        <taxon>Melanopsichium</taxon>
    </lineage>
</organism>
<name>A0AAJ5C626_9BASI</name>
<feature type="region of interest" description="Disordered" evidence="1">
    <location>
        <begin position="1083"/>
        <end position="1144"/>
    </location>
</feature>
<feature type="region of interest" description="Disordered" evidence="1">
    <location>
        <begin position="1250"/>
        <end position="1358"/>
    </location>
</feature>